<dbReference type="InterPro" id="IPR011008">
    <property type="entry name" value="Dimeric_a/b-barrel"/>
</dbReference>
<sequence>MPKRFALAGALLVLACRTGVAQVPAPVSPPAPAAAPVSAAPLYVVTYYELLPASQPVPEGARPPLIFADYVAKAASEPGAVSFRVLDDAERHSRYVVLEVWANRDAFDQHRKAQSTLALRQQIGGWLVGPSDQRIHGRMQ</sequence>
<feature type="domain" description="ABM" evidence="2">
    <location>
        <begin position="67"/>
        <end position="116"/>
    </location>
</feature>
<dbReference type="EMBL" id="CAJQZC010000001">
    <property type="protein sequence ID" value="CAG4887980.1"/>
    <property type="molecule type" value="Genomic_DNA"/>
</dbReference>
<dbReference type="PROSITE" id="PS51257">
    <property type="entry name" value="PROKAR_LIPOPROTEIN"/>
    <property type="match status" value="1"/>
</dbReference>
<dbReference type="RefSeq" id="WP_228874616.1">
    <property type="nucleotide sequence ID" value="NZ_CAJQYZ010000007.1"/>
</dbReference>
<organism evidence="3 4">
    <name type="scientific">Paraburkholderia saeva</name>
    <dbReference type="NCBI Taxonomy" id="2777537"/>
    <lineage>
        <taxon>Bacteria</taxon>
        <taxon>Pseudomonadati</taxon>
        <taxon>Pseudomonadota</taxon>
        <taxon>Betaproteobacteria</taxon>
        <taxon>Burkholderiales</taxon>
        <taxon>Burkholderiaceae</taxon>
        <taxon>Paraburkholderia</taxon>
    </lineage>
</organism>
<dbReference type="Gene3D" id="3.30.70.100">
    <property type="match status" value="1"/>
</dbReference>
<dbReference type="InterPro" id="IPR007138">
    <property type="entry name" value="ABM_dom"/>
</dbReference>
<dbReference type="SUPFAM" id="SSF54909">
    <property type="entry name" value="Dimeric alpha+beta barrel"/>
    <property type="match status" value="1"/>
</dbReference>
<evidence type="ECO:0000259" key="2">
    <source>
        <dbReference type="Pfam" id="PF03992"/>
    </source>
</evidence>
<dbReference type="AlphaFoldDB" id="A0A9N8RSS0"/>
<name>A0A9N8RSS0_9BURK</name>
<proteinExistence type="predicted"/>
<accession>A0A9N8RSS0</accession>
<dbReference type="Pfam" id="PF03992">
    <property type="entry name" value="ABM"/>
    <property type="match status" value="1"/>
</dbReference>
<evidence type="ECO:0000256" key="1">
    <source>
        <dbReference type="SAM" id="SignalP"/>
    </source>
</evidence>
<reference evidence="3" key="1">
    <citation type="submission" date="2021-04" db="EMBL/GenBank/DDBJ databases">
        <authorList>
            <person name="Vanwijnsberghe S."/>
        </authorList>
    </citation>
    <scope>NUCLEOTIDE SEQUENCE</scope>
    <source>
        <strain evidence="3">LMG 31841</strain>
    </source>
</reference>
<dbReference type="Proteomes" id="UP000789704">
    <property type="component" value="Unassembled WGS sequence"/>
</dbReference>
<keyword evidence="4" id="KW-1185">Reference proteome</keyword>
<protein>
    <recommendedName>
        <fullName evidence="2">ABM domain-containing protein</fullName>
    </recommendedName>
</protein>
<feature type="signal peptide" evidence="1">
    <location>
        <begin position="1"/>
        <end position="21"/>
    </location>
</feature>
<keyword evidence="1" id="KW-0732">Signal</keyword>
<gene>
    <name evidence="3" type="ORF">LMG31841_00557</name>
</gene>
<comment type="caution">
    <text evidence="3">The sequence shown here is derived from an EMBL/GenBank/DDBJ whole genome shotgun (WGS) entry which is preliminary data.</text>
</comment>
<feature type="chain" id="PRO_5040390937" description="ABM domain-containing protein" evidence="1">
    <location>
        <begin position="22"/>
        <end position="140"/>
    </location>
</feature>
<evidence type="ECO:0000313" key="3">
    <source>
        <dbReference type="EMBL" id="CAG4887980.1"/>
    </source>
</evidence>
<evidence type="ECO:0000313" key="4">
    <source>
        <dbReference type="Proteomes" id="UP000789704"/>
    </source>
</evidence>